<proteinExistence type="predicted"/>
<protein>
    <submittedName>
        <fullName evidence="1">Uncharacterized protein</fullName>
    </submittedName>
</protein>
<gene>
    <name evidence="1" type="ORF">PCON_02822</name>
</gene>
<dbReference type="EMBL" id="HF936373">
    <property type="protein sequence ID" value="CCX16226.1"/>
    <property type="molecule type" value="Genomic_DNA"/>
</dbReference>
<keyword evidence="2" id="KW-1185">Reference proteome</keyword>
<organism evidence="1 2">
    <name type="scientific">Pyronema omphalodes (strain CBS 100304)</name>
    <name type="common">Pyronema confluens</name>
    <dbReference type="NCBI Taxonomy" id="1076935"/>
    <lineage>
        <taxon>Eukaryota</taxon>
        <taxon>Fungi</taxon>
        <taxon>Dikarya</taxon>
        <taxon>Ascomycota</taxon>
        <taxon>Pezizomycotina</taxon>
        <taxon>Pezizomycetes</taxon>
        <taxon>Pezizales</taxon>
        <taxon>Pyronemataceae</taxon>
        <taxon>Pyronema</taxon>
    </lineage>
</organism>
<dbReference type="Proteomes" id="UP000018144">
    <property type="component" value="Unassembled WGS sequence"/>
</dbReference>
<dbReference type="AlphaFoldDB" id="U4LAS3"/>
<name>U4LAS3_PYROM</name>
<sequence>MAVRRYRWARKVELFRQLRSR</sequence>
<evidence type="ECO:0000313" key="2">
    <source>
        <dbReference type="Proteomes" id="UP000018144"/>
    </source>
</evidence>
<accession>U4LAS3</accession>
<reference evidence="1 2" key="1">
    <citation type="journal article" date="2013" name="PLoS Genet.">
        <title>The genome and development-dependent transcriptomes of Pyronema confluens: a window into fungal evolution.</title>
        <authorList>
            <person name="Traeger S."/>
            <person name="Altegoer F."/>
            <person name="Freitag M."/>
            <person name="Gabaldon T."/>
            <person name="Kempken F."/>
            <person name="Kumar A."/>
            <person name="Marcet-Houben M."/>
            <person name="Poggeler S."/>
            <person name="Stajich J.E."/>
            <person name="Nowrousian M."/>
        </authorList>
    </citation>
    <scope>NUCLEOTIDE SEQUENCE [LARGE SCALE GENOMIC DNA]</scope>
    <source>
        <strain evidence="2">CBS 100304</strain>
        <tissue evidence="1">Vegetative mycelium</tissue>
    </source>
</reference>
<evidence type="ECO:0000313" key="1">
    <source>
        <dbReference type="EMBL" id="CCX16226.1"/>
    </source>
</evidence>